<sequence length="297" mass="32072">MKFAAAIVVMLSAAPAALAWGTEAHSVVGAIAQQLLTPEGTKFVSKLLPGTTLDEITSWADSVKYSGKYAATRVLHYADANDNPPATCNYDDARDCADGKCLVGAVATYTDNAGCTKKMSAADRADALKFLAHFLGDITQPLHVCGRGRGGNDQKIDFDGKTVSLHASWDNDMPSKRMREDYGGSVQTYAKYLVDQIKSGKYKTASKSWVSKHTIKKRNSNGNSLAAVDWATDSDKLDCTAVWPAYDADPNQDFSGSYYTDSVPIIDIQIAKGGLRLADWINQIAASCANKPSRVRR</sequence>
<dbReference type="InterPro" id="IPR008947">
    <property type="entry name" value="PLipase_C/P1_nuclease_dom_sf"/>
</dbReference>
<feature type="signal peptide" evidence="8">
    <location>
        <begin position="1"/>
        <end position="19"/>
    </location>
</feature>
<feature type="chain" id="PRO_5046418539" evidence="8">
    <location>
        <begin position="20"/>
        <end position="297"/>
    </location>
</feature>
<proteinExistence type="inferred from homology"/>
<keyword evidence="4" id="KW-0255">Endonuclease</keyword>
<dbReference type="Gene3D" id="1.10.575.10">
    <property type="entry name" value="P1 Nuclease"/>
    <property type="match status" value="1"/>
</dbReference>
<keyword evidence="8" id="KW-0732">Signal</keyword>
<dbReference type="InterPro" id="IPR003154">
    <property type="entry name" value="S1/P1nuclease"/>
</dbReference>
<keyword evidence="7" id="KW-0325">Glycoprotein</keyword>
<evidence type="ECO:0000256" key="2">
    <source>
        <dbReference type="ARBA" id="ARBA00022722"/>
    </source>
</evidence>
<keyword evidence="6" id="KW-1015">Disulfide bond</keyword>
<evidence type="ECO:0000313" key="10">
    <source>
        <dbReference type="Proteomes" id="UP001648503"/>
    </source>
</evidence>
<evidence type="ECO:0000256" key="7">
    <source>
        <dbReference type="ARBA" id="ARBA00023180"/>
    </source>
</evidence>
<evidence type="ECO:0000256" key="6">
    <source>
        <dbReference type="ARBA" id="ARBA00023157"/>
    </source>
</evidence>
<dbReference type="SUPFAM" id="SSF48537">
    <property type="entry name" value="Phospholipase C/P1 nuclease"/>
    <property type="match status" value="1"/>
</dbReference>
<keyword evidence="3" id="KW-0479">Metal-binding</keyword>
<evidence type="ECO:0000256" key="3">
    <source>
        <dbReference type="ARBA" id="ARBA00022723"/>
    </source>
</evidence>
<comment type="caution">
    <text evidence="9">The sequence shown here is derived from an EMBL/GenBank/DDBJ whole genome shotgun (WGS) entry which is preliminary data.</text>
</comment>
<keyword evidence="10" id="KW-1185">Reference proteome</keyword>
<gene>
    <name evidence="9" type="ORF">BASA50_010380</name>
</gene>
<keyword evidence="5" id="KW-0378">Hydrolase</keyword>
<evidence type="ECO:0000256" key="4">
    <source>
        <dbReference type="ARBA" id="ARBA00022759"/>
    </source>
</evidence>
<dbReference type="Pfam" id="PF02265">
    <property type="entry name" value="S1-P1_nuclease"/>
    <property type="match status" value="1"/>
</dbReference>
<dbReference type="EMBL" id="JAFCIX010000484">
    <property type="protein sequence ID" value="KAH6588959.1"/>
    <property type="molecule type" value="Genomic_DNA"/>
</dbReference>
<accession>A0ABQ8EZS9</accession>
<dbReference type="PANTHER" id="PTHR33146:SF26">
    <property type="entry name" value="ENDONUCLEASE 4"/>
    <property type="match status" value="1"/>
</dbReference>
<evidence type="ECO:0000256" key="1">
    <source>
        <dbReference type="ARBA" id="ARBA00009547"/>
    </source>
</evidence>
<evidence type="ECO:0000313" key="9">
    <source>
        <dbReference type="EMBL" id="KAH6588959.1"/>
    </source>
</evidence>
<evidence type="ECO:0000256" key="8">
    <source>
        <dbReference type="SAM" id="SignalP"/>
    </source>
</evidence>
<keyword evidence="2" id="KW-0540">Nuclease</keyword>
<protein>
    <submittedName>
        <fullName evidence="9">Uncharacterized protein</fullName>
    </submittedName>
</protein>
<dbReference type="PANTHER" id="PTHR33146">
    <property type="entry name" value="ENDONUCLEASE 4"/>
    <property type="match status" value="1"/>
</dbReference>
<comment type="similarity">
    <text evidence="1">Belongs to the nuclease type I family.</text>
</comment>
<evidence type="ECO:0000256" key="5">
    <source>
        <dbReference type="ARBA" id="ARBA00022801"/>
    </source>
</evidence>
<name>A0ABQ8EZS9_9FUNG</name>
<reference evidence="9 10" key="1">
    <citation type="submission" date="2021-02" db="EMBL/GenBank/DDBJ databases">
        <title>Variation within the Batrachochytrium salamandrivorans European outbreak.</title>
        <authorList>
            <person name="Kelly M."/>
            <person name="Pasmans F."/>
            <person name="Shea T.P."/>
            <person name="Munoz J.F."/>
            <person name="Carranza S."/>
            <person name="Cuomo C.A."/>
            <person name="Martel A."/>
        </authorList>
    </citation>
    <scope>NUCLEOTIDE SEQUENCE [LARGE SCALE GENOMIC DNA]</scope>
    <source>
        <strain evidence="9 10">AMFP18/2</strain>
    </source>
</reference>
<dbReference type="Proteomes" id="UP001648503">
    <property type="component" value="Unassembled WGS sequence"/>
</dbReference>
<organism evidence="9 10">
    <name type="scientific">Batrachochytrium salamandrivorans</name>
    <dbReference type="NCBI Taxonomy" id="1357716"/>
    <lineage>
        <taxon>Eukaryota</taxon>
        <taxon>Fungi</taxon>
        <taxon>Fungi incertae sedis</taxon>
        <taxon>Chytridiomycota</taxon>
        <taxon>Chytridiomycota incertae sedis</taxon>
        <taxon>Chytridiomycetes</taxon>
        <taxon>Rhizophydiales</taxon>
        <taxon>Rhizophydiales incertae sedis</taxon>
        <taxon>Batrachochytrium</taxon>
    </lineage>
</organism>
<dbReference type="CDD" id="cd11010">
    <property type="entry name" value="S1-P1_nuclease"/>
    <property type="match status" value="1"/>
</dbReference>